<dbReference type="HOGENOM" id="CLU_1533063_0_0_1"/>
<sequence>MSENTEMSSSVFEPATIKAIIKNRFTTQDARNKFESEWEQNVRQHLKNWERNRKNQSNVKAQLGWEAEVVKYVSVIHKLTTVHGNKKGAAPPSLKKDIPILGPHFLPPGYIHAQKRDMPQITPNISCIRAITVVHLFYFPTINACCPLCSSGDTLLEGWTTKGPCDVHGLHWDEHAIGVQIICKQCQGQF</sequence>
<accession>A0A0C9WMR3</accession>
<gene>
    <name evidence="1" type="ORF">K443DRAFT_126266</name>
</gene>
<organism evidence="1 2">
    <name type="scientific">Laccaria amethystina LaAM-08-1</name>
    <dbReference type="NCBI Taxonomy" id="1095629"/>
    <lineage>
        <taxon>Eukaryota</taxon>
        <taxon>Fungi</taxon>
        <taxon>Dikarya</taxon>
        <taxon>Basidiomycota</taxon>
        <taxon>Agaricomycotina</taxon>
        <taxon>Agaricomycetes</taxon>
        <taxon>Agaricomycetidae</taxon>
        <taxon>Agaricales</taxon>
        <taxon>Agaricineae</taxon>
        <taxon>Hydnangiaceae</taxon>
        <taxon>Laccaria</taxon>
    </lineage>
</organism>
<dbReference type="STRING" id="1095629.A0A0C9WMR3"/>
<name>A0A0C9WMR3_9AGAR</name>
<protein>
    <submittedName>
        <fullName evidence="1">Uncharacterized protein</fullName>
    </submittedName>
</protein>
<evidence type="ECO:0000313" key="2">
    <source>
        <dbReference type="Proteomes" id="UP000054477"/>
    </source>
</evidence>
<keyword evidence="2" id="KW-1185">Reference proteome</keyword>
<dbReference type="Proteomes" id="UP000054477">
    <property type="component" value="Unassembled WGS sequence"/>
</dbReference>
<reference evidence="2" key="2">
    <citation type="submission" date="2015-01" db="EMBL/GenBank/DDBJ databases">
        <title>Evolutionary Origins and Diversification of the Mycorrhizal Mutualists.</title>
        <authorList>
            <consortium name="DOE Joint Genome Institute"/>
            <consortium name="Mycorrhizal Genomics Consortium"/>
            <person name="Kohler A."/>
            <person name="Kuo A."/>
            <person name="Nagy L.G."/>
            <person name="Floudas D."/>
            <person name="Copeland A."/>
            <person name="Barry K.W."/>
            <person name="Cichocki N."/>
            <person name="Veneault-Fourrey C."/>
            <person name="LaButti K."/>
            <person name="Lindquist E.A."/>
            <person name="Lipzen A."/>
            <person name="Lundell T."/>
            <person name="Morin E."/>
            <person name="Murat C."/>
            <person name="Riley R."/>
            <person name="Ohm R."/>
            <person name="Sun H."/>
            <person name="Tunlid A."/>
            <person name="Henrissat B."/>
            <person name="Grigoriev I.V."/>
            <person name="Hibbett D.S."/>
            <person name="Martin F."/>
        </authorList>
    </citation>
    <scope>NUCLEOTIDE SEQUENCE [LARGE SCALE GENOMIC DNA]</scope>
    <source>
        <strain evidence="2">LaAM-08-1</strain>
    </source>
</reference>
<dbReference type="EMBL" id="KN839022">
    <property type="protein sequence ID" value="KIJ91335.1"/>
    <property type="molecule type" value="Genomic_DNA"/>
</dbReference>
<dbReference type="AlphaFoldDB" id="A0A0C9WMR3"/>
<dbReference type="OrthoDB" id="2638305at2759"/>
<reference evidence="1 2" key="1">
    <citation type="submission" date="2014-04" db="EMBL/GenBank/DDBJ databases">
        <authorList>
            <consortium name="DOE Joint Genome Institute"/>
            <person name="Kuo A."/>
            <person name="Kohler A."/>
            <person name="Nagy L.G."/>
            <person name="Floudas D."/>
            <person name="Copeland A."/>
            <person name="Barry K.W."/>
            <person name="Cichocki N."/>
            <person name="Veneault-Fourrey C."/>
            <person name="LaButti K."/>
            <person name="Lindquist E.A."/>
            <person name="Lipzen A."/>
            <person name="Lundell T."/>
            <person name="Morin E."/>
            <person name="Murat C."/>
            <person name="Sun H."/>
            <person name="Tunlid A."/>
            <person name="Henrissat B."/>
            <person name="Grigoriev I.V."/>
            <person name="Hibbett D.S."/>
            <person name="Martin F."/>
            <person name="Nordberg H.P."/>
            <person name="Cantor M.N."/>
            <person name="Hua S.X."/>
        </authorList>
    </citation>
    <scope>NUCLEOTIDE SEQUENCE [LARGE SCALE GENOMIC DNA]</scope>
    <source>
        <strain evidence="1 2">LaAM-08-1</strain>
    </source>
</reference>
<evidence type="ECO:0000313" key="1">
    <source>
        <dbReference type="EMBL" id="KIJ91335.1"/>
    </source>
</evidence>
<proteinExistence type="predicted"/>